<protein>
    <submittedName>
        <fullName evidence="1">Uncharacterized protein</fullName>
    </submittedName>
</protein>
<proteinExistence type="predicted"/>
<dbReference type="AlphaFoldDB" id="A0A4Y2X6P4"/>
<name>A0A4Y2X6P4_ARAVE</name>
<evidence type="ECO:0000313" key="1">
    <source>
        <dbReference type="EMBL" id="GBO43662.1"/>
    </source>
</evidence>
<sequence>MCKSGTGYFENPNHGHRKFKIVVVVSYSTCSSPQIDQVQESPRPQKIQNYRLAIHGKGGSAASVGTRPWTPEGRSLTLSIAFMLLGIMEWPSRLG</sequence>
<dbReference type="Proteomes" id="UP000499080">
    <property type="component" value="Unassembled WGS sequence"/>
</dbReference>
<reference evidence="1 2" key="1">
    <citation type="journal article" date="2019" name="Sci. Rep.">
        <title>Orb-weaving spider Araneus ventricosus genome elucidates the spidroin gene catalogue.</title>
        <authorList>
            <person name="Kono N."/>
            <person name="Nakamura H."/>
            <person name="Ohtoshi R."/>
            <person name="Moran D.A.P."/>
            <person name="Shinohara A."/>
            <person name="Yoshida Y."/>
            <person name="Fujiwara M."/>
            <person name="Mori M."/>
            <person name="Tomita M."/>
            <person name="Arakawa K."/>
        </authorList>
    </citation>
    <scope>NUCLEOTIDE SEQUENCE [LARGE SCALE GENOMIC DNA]</scope>
</reference>
<organism evidence="1 2">
    <name type="scientific">Araneus ventricosus</name>
    <name type="common">Orbweaver spider</name>
    <name type="synonym">Epeira ventricosa</name>
    <dbReference type="NCBI Taxonomy" id="182803"/>
    <lineage>
        <taxon>Eukaryota</taxon>
        <taxon>Metazoa</taxon>
        <taxon>Ecdysozoa</taxon>
        <taxon>Arthropoda</taxon>
        <taxon>Chelicerata</taxon>
        <taxon>Arachnida</taxon>
        <taxon>Araneae</taxon>
        <taxon>Araneomorphae</taxon>
        <taxon>Entelegynae</taxon>
        <taxon>Araneoidea</taxon>
        <taxon>Araneidae</taxon>
        <taxon>Araneus</taxon>
    </lineage>
</organism>
<evidence type="ECO:0000313" key="2">
    <source>
        <dbReference type="Proteomes" id="UP000499080"/>
    </source>
</evidence>
<dbReference type="EMBL" id="BGPR01070162">
    <property type="protein sequence ID" value="GBO43662.1"/>
    <property type="molecule type" value="Genomic_DNA"/>
</dbReference>
<keyword evidence="2" id="KW-1185">Reference proteome</keyword>
<accession>A0A4Y2X6P4</accession>
<comment type="caution">
    <text evidence="1">The sequence shown here is derived from an EMBL/GenBank/DDBJ whole genome shotgun (WGS) entry which is preliminary data.</text>
</comment>
<gene>
    <name evidence="1" type="ORF">AVEN_206663_1</name>
</gene>